<feature type="compositionally biased region" description="Low complexity" evidence="4">
    <location>
        <begin position="394"/>
        <end position="409"/>
    </location>
</feature>
<dbReference type="GO" id="GO:0000323">
    <property type="term" value="C:lytic vacuole"/>
    <property type="evidence" value="ECO:0007669"/>
    <property type="project" value="TreeGrafter"/>
</dbReference>
<sequence length="500" mass="57333">MSCGYCHLPLRKFYCADCMHDKKLKNLQELDTIVPERDSAVAAAASYFEKIAYVQQLIAEKNKRANKVEALRYNQTCVLEECNKKKHLIKDLQDRIKEKRLLLQDAVKRKSQAPKALDNATVMKRWQRTHKMTVGTRRILVKETTSLFELKPGVVEEPELSVFAAAAAAAAATTNHDLASTAAVNSMLHQSVELPPFSPMSSTIPMETKEDLYICGVTLPTRLIDVSKYPKEELNAPIGLVVHMLGLIVRYLGIKLPFLIMQKGTRPYIRTIKDPLIDEYNEIKDWKTFNDFNSFHDDRKMPLFLEDDDKNFKKFVNGMAMLNYNLAYLCYTQNIKIPVSQTANTLQSLMACCRASDLGIQSHALYYHNLRDVNFPIEFQHVLHATKLRYRCSSSTSNSSTHANNNNTSDLSASRVTSNNELHDDFYKIRPFNSSSRYDDYDQDEYAGIYIDSDDDSNSQLISQQQYYEQQQQQLQQNQQQNQQPSQTETWSLVEVAPFL</sequence>
<dbReference type="VEuPathDB" id="FungiDB:HMPREF1544_09069"/>
<dbReference type="PANTHER" id="PTHR15157:SF13">
    <property type="entry name" value="AUTOPHAGY-RELATED PROTEIN 14"/>
    <property type="match status" value="1"/>
</dbReference>
<comment type="similarity">
    <text evidence="1">Belongs to the ATG14 family.</text>
</comment>
<evidence type="ECO:0000256" key="2">
    <source>
        <dbReference type="ARBA" id="ARBA00013807"/>
    </source>
</evidence>
<proteinExistence type="inferred from homology"/>
<dbReference type="GO" id="GO:0000149">
    <property type="term" value="F:SNARE binding"/>
    <property type="evidence" value="ECO:0007669"/>
    <property type="project" value="TreeGrafter"/>
</dbReference>
<evidence type="ECO:0000313" key="5">
    <source>
        <dbReference type="EMBL" id="EPB84147.1"/>
    </source>
</evidence>
<dbReference type="GO" id="GO:0005768">
    <property type="term" value="C:endosome"/>
    <property type="evidence" value="ECO:0007669"/>
    <property type="project" value="TreeGrafter"/>
</dbReference>
<dbReference type="PANTHER" id="PTHR15157">
    <property type="entry name" value="UV RADIATION RESISTANCE-ASSOCIATED GENE PROTEIN"/>
    <property type="match status" value="1"/>
</dbReference>
<dbReference type="eggNOG" id="ENOG502S5GZ">
    <property type="taxonomic scope" value="Eukaryota"/>
</dbReference>
<dbReference type="STRING" id="1220926.S2J772"/>
<dbReference type="OrthoDB" id="16772at2759"/>
<reference evidence="6" key="1">
    <citation type="submission" date="2013-05" db="EMBL/GenBank/DDBJ databases">
        <title>The Genome sequence of Mucor circinelloides f. circinelloides 1006PhL.</title>
        <authorList>
            <consortium name="The Broad Institute Genomics Platform"/>
            <person name="Cuomo C."/>
            <person name="Earl A."/>
            <person name="Findley K."/>
            <person name="Lee S.C."/>
            <person name="Walker B."/>
            <person name="Young S."/>
            <person name="Zeng Q."/>
            <person name="Gargeya S."/>
            <person name="Fitzgerald M."/>
            <person name="Haas B."/>
            <person name="Abouelleil A."/>
            <person name="Allen A.W."/>
            <person name="Alvarado L."/>
            <person name="Arachchi H.M."/>
            <person name="Berlin A.M."/>
            <person name="Chapman S.B."/>
            <person name="Gainer-Dewar J."/>
            <person name="Goldberg J."/>
            <person name="Griggs A."/>
            <person name="Gujja S."/>
            <person name="Hansen M."/>
            <person name="Howarth C."/>
            <person name="Imamovic A."/>
            <person name="Ireland A."/>
            <person name="Larimer J."/>
            <person name="McCowan C."/>
            <person name="Murphy C."/>
            <person name="Pearson M."/>
            <person name="Poon T.W."/>
            <person name="Priest M."/>
            <person name="Roberts A."/>
            <person name="Saif S."/>
            <person name="Shea T."/>
            <person name="Sisk P."/>
            <person name="Sykes S."/>
            <person name="Wortman J."/>
            <person name="Nusbaum C."/>
            <person name="Birren B."/>
        </authorList>
    </citation>
    <scope>NUCLEOTIDE SEQUENCE [LARGE SCALE GENOMIC DNA]</scope>
    <source>
        <strain evidence="6">1006PhL</strain>
    </source>
</reference>
<gene>
    <name evidence="5" type="ORF">HMPREF1544_09069</name>
</gene>
<dbReference type="OMA" id="CELKQRQ"/>
<name>S2J772_MUCC1</name>
<evidence type="ECO:0000256" key="1">
    <source>
        <dbReference type="ARBA" id="ARBA00009574"/>
    </source>
</evidence>
<dbReference type="InParanoid" id="S2J772"/>
<dbReference type="Proteomes" id="UP000014254">
    <property type="component" value="Unassembled WGS sequence"/>
</dbReference>
<feature type="region of interest" description="Disordered" evidence="4">
    <location>
        <begin position="394"/>
        <end position="416"/>
    </location>
</feature>
<dbReference type="Pfam" id="PF10186">
    <property type="entry name" value="ATG14"/>
    <property type="match status" value="1"/>
</dbReference>
<evidence type="ECO:0000313" key="6">
    <source>
        <dbReference type="Proteomes" id="UP000014254"/>
    </source>
</evidence>
<dbReference type="GO" id="GO:0035493">
    <property type="term" value="P:SNARE complex assembly"/>
    <property type="evidence" value="ECO:0007669"/>
    <property type="project" value="TreeGrafter"/>
</dbReference>
<dbReference type="AlphaFoldDB" id="S2J772"/>
<dbReference type="InterPro" id="IPR018791">
    <property type="entry name" value="UV_resistance/autophagy_Atg14"/>
</dbReference>
<organism evidence="5 6">
    <name type="scientific">Mucor circinelloides f. circinelloides (strain 1006PhL)</name>
    <name type="common">Mucormycosis agent</name>
    <name type="synonym">Calyptromyces circinelloides</name>
    <dbReference type="NCBI Taxonomy" id="1220926"/>
    <lineage>
        <taxon>Eukaryota</taxon>
        <taxon>Fungi</taxon>
        <taxon>Fungi incertae sedis</taxon>
        <taxon>Mucoromycota</taxon>
        <taxon>Mucoromycotina</taxon>
        <taxon>Mucoromycetes</taxon>
        <taxon>Mucorales</taxon>
        <taxon>Mucorineae</taxon>
        <taxon>Mucoraceae</taxon>
        <taxon>Mucor</taxon>
    </lineage>
</organism>
<keyword evidence="6" id="KW-1185">Reference proteome</keyword>
<dbReference type="EMBL" id="KE124047">
    <property type="protein sequence ID" value="EPB84147.1"/>
    <property type="molecule type" value="Genomic_DNA"/>
</dbReference>
<protein>
    <recommendedName>
        <fullName evidence="2">Autophagy-related protein 14</fullName>
    </recommendedName>
</protein>
<evidence type="ECO:0000256" key="3">
    <source>
        <dbReference type="ARBA" id="ARBA00023054"/>
    </source>
</evidence>
<keyword evidence="3" id="KW-0175">Coiled coil</keyword>
<dbReference type="GO" id="GO:0032991">
    <property type="term" value="C:protein-containing complex"/>
    <property type="evidence" value="ECO:0007669"/>
    <property type="project" value="UniProtKB-ARBA"/>
</dbReference>
<accession>S2J772</accession>
<evidence type="ECO:0000256" key="4">
    <source>
        <dbReference type="SAM" id="MobiDB-lite"/>
    </source>
</evidence>